<evidence type="ECO:0000313" key="2">
    <source>
        <dbReference type="Proteomes" id="UP000309340"/>
    </source>
</evidence>
<dbReference type="OrthoDB" id="3815358at2759"/>
<reference evidence="1 2" key="1">
    <citation type="submission" date="2017-03" db="EMBL/GenBank/DDBJ databases">
        <title>Genomes of endolithic fungi from Antarctica.</title>
        <authorList>
            <person name="Coleine C."/>
            <person name="Masonjones S."/>
            <person name="Stajich J.E."/>
        </authorList>
    </citation>
    <scope>NUCLEOTIDE SEQUENCE [LARGE SCALE GENOMIC DNA]</scope>
    <source>
        <strain evidence="1 2">CCFEE 5184</strain>
    </source>
</reference>
<feature type="non-terminal residue" evidence="1">
    <location>
        <position position="213"/>
    </location>
</feature>
<organism evidence="1 2">
    <name type="scientific">Friedmanniomyces simplex</name>
    <dbReference type="NCBI Taxonomy" id="329884"/>
    <lineage>
        <taxon>Eukaryota</taxon>
        <taxon>Fungi</taxon>
        <taxon>Dikarya</taxon>
        <taxon>Ascomycota</taxon>
        <taxon>Pezizomycotina</taxon>
        <taxon>Dothideomycetes</taxon>
        <taxon>Dothideomycetidae</taxon>
        <taxon>Mycosphaerellales</taxon>
        <taxon>Teratosphaeriaceae</taxon>
        <taxon>Friedmanniomyces</taxon>
    </lineage>
</organism>
<comment type="caution">
    <text evidence="1">The sequence shown here is derived from an EMBL/GenBank/DDBJ whole genome shotgun (WGS) entry which is preliminary data.</text>
</comment>
<dbReference type="EMBL" id="NAJQ01001975">
    <property type="protein sequence ID" value="TKA50358.1"/>
    <property type="molecule type" value="Genomic_DNA"/>
</dbReference>
<accession>A0A4U0VM33</accession>
<gene>
    <name evidence="1" type="ORF">B0A55_12739</name>
</gene>
<name>A0A4U0VM33_9PEZI</name>
<dbReference type="AlphaFoldDB" id="A0A4U0VM33"/>
<evidence type="ECO:0000313" key="1">
    <source>
        <dbReference type="EMBL" id="TKA50358.1"/>
    </source>
</evidence>
<dbReference type="Proteomes" id="UP000309340">
    <property type="component" value="Unassembled WGS sequence"/>
</dbReference>
<proteinExistence type="predicted"/>
<keyword evidence="2" id="KW-1185">Reference proteome</keyword>
<protein>
    <submittedName>
        <fullName evidence="1">Uncharacterized protein</fullName>
    </submittedName>
</protein>
<sequence>MAHPELQGAVMSGYYSFYFTHLVPQPTNPQDIQQRCGMLVRAGEIFGHAGDKAHHGNCITNAAYALFSAANVDISINHDNQMTEGAVNGTGGMSGAVVAFWRGTNKMHKRLGNATARDDLEKLGLHIFGKSEMERAKVEVALDAAIQAYGEATRGAMNGTGGCFSAVVILMRAVFHFRNTLGWVDAGREVRELAKHILERSELERVQEEVMKT</sequence>